<reference evidence="2 3" key="1">
    <citation type="submission" date="2016-09" db="EMBL/GenBank/DDBJ databases">
        <title>Draft genome sequence for the type strain of Desulfuribacillus alkaliarsenatis AHT28, an obligately anaerobic, sulfidogenic bacterium isolated from Russian soda lake sediments.</title>
        <authorList>
            <person name="Abin C.A."/>
            <person name="Hollibaugh J.T."/>
        </authorList>
    </citation>
    <scope>NUCLEOTIDE SEQUENCE [LARGE SCALE GENOMIC DNA]</scope>
    <source>
        <strain evidence="2 3">AHT28</strain>
    </source>
</reference>
<feature type="domain" description="AB hydrolase-1" evidence="1">
    <location>
        <begin position="102"/>
        <end position="201"/>
    </location>
</feature>
<keyword evidence="3" id="KW-1185">Reference proteome</keyword>
<dbReference type="Proteomes" id="UP000094296">
    <property type="component" value="Unassembled WGS sequence"/>
</dbReference>
<evidence type="ECO:0000313" key="3">
    <source>
        <dbReference type="Proteomes" id="UP000094296"/>
    </source>
</evidence>
<organism evidence="2 3">
    <name type="scientific">Desulfuribacillus alkaliarsenatis</name>
    <dbReference type="NCBI Taxonomy" id="766136"/>
    <lineage>
        <taxon>Bacteria</taxon>
        <taxon>Bacillati</taxon>
        <taxon>Bacillota</taxon>
        <taxon>Desulfuribacillia</taxon>
        <taxon>Desulfuribacillales</taxon>
        <taxon>Desulfuribacillaceae</taxon>
        <taxon>Desulfuribacillus</taxon>
    </lineage>
</organism>
<sequence>MKLNKLLSKVIDYYALSKLHKKRSKAPQFSHLLKEPLKVLDIYRYYPVPDVPRISFIKSIQENGYETGSFSYQSEIDSGNATNDIVTGRYCINENKNKSISIILVHGWRASNYSRIEKMFLADLKKHGYNIYLFALPYHLSRTPEHSLYSGEYMISANIDRTFMAIKQAVTDLRALIHHIKAKEEKVIVIGISLGGLITNLTGVVEKQIDRLVSIFYANNLAYSVWQTIPGKYIKKELKDNDVTYEKLNDYWAVTVPSNFSPIIPKENILLLSAKYDQYMGAEDTKLLWKKWGKPALISYPCGHAGIVLNRGQIVEDTISFISRTSN</sequence>
<proteinExistence type="predicted"/>
<dbReference type="InterPro" id="IPR029058">
    <property type="entry name" value="AB_hydrolase_fold"/>
</dbReference>
<dbReference type="PANTHER" id="PTHR13617:SF14">
    <property type="entry name" value="PROTEIN ABHD18"/>
    <property type="match status" value="1"/>
</dbReference>
<gene>
    <name evidence="2" type="ORF">BHF68_00010</name>
</gene>
<dbReference type="PANTHER" id="PTHR13617">
    <property type="entry name" value="PROTEIN ABHD18"/>
    <property type="match status" value="1"/>
</dbReference>
<dbReference type="STRING" id="766136.BHF68_00010"/>
<dbReference type="OrthoDB" id="1679217at2"/>
<dbReference type="AlphaFoldDB" id="A0A1E5G6L3"/>
<name>A0A1E5G6L3_9FIRM</name>
<evidence type="ECO:0000313" key="2">
    <source>
        <dbReference type="EMBL" id="OEF98745.1"/>
    </source>
</evidence>
<accession>A0A1E5G6L3</accession>
<dbReference type="RefSeq" id="WP_069642237.1">
    <property type="nucleotide sequence ID" value="NZ_MIJE01000001.1"/>
</dbReference>
<dbReference type="SUPFAM" id="SSF53474">
    <property type="entry name" value="alpha/beta-Hydrolases"/>
    <property type="match status" value="1"/>
</dbReference>
<evidence type="ECO:0000259" key="1">
    <source>
        <dbReference type="Pfam" id="PF12697"/>
    </source>
</evidence>
<protein>
    <recommendedName>
        <fullName evidence="1">AB hydrolase-1 domain-containing protein</fullName>
    </recommendedName>
</protein>
<dbReference type="Gene3D" id="3.40.50.1820">
    <property type="entry name" value="alpha/beta hydrolase"/>
    <property type="match status" value="1"/>
</dbReference>
<comment type="caution">
    <text evidence="2">The sequence shown here is derived from an EMBL/GenBank/DDBJ whole genome shotgun (WGS) entry which is preliminary data.</text>
</comment>
<dbReference type="EMBL" id="MIJE01000001">
    <property type="protein sequence ID" value="OEF98745.1"/>
    <property type="molecule type" value="Genomic_DNA"/>
</dbReference>
<dbReference type="InterPro" id="IPR000073">
    <property type="entry name" value="AB_hydrolase_1"/>
</dbReference>
<dbReference type="Pfam" id="PF12697">
    <property type="entry name" value="Abhydrolase_6"/>
    <property type="match status" value="1"/>
</dbReference>